<keyword evidence="2" id="KW-0677">Repeat</keyword>
<comment type="caution">
    <text evidence="4">The sequence shown here is derived from an EMBL/GenBank/DDBJ whole genome shotgun (WGS) entry which is preliminary data.</text>
</comment>
<dbReference type="GO" id="GO:0006952">
    <property type="term" value="P:defense response"/>
    <property type="evidence" value="ECO:0007669"/>
    <property type="project" value="InterPro"/>
</dbReference>
<organism evidence="4 5">
    <name type="scientific">Ambrosia artemisiifolia</name>
    <name type="common">Common ragweed</name>
    <dbReference type="NCBI Taxonomy" id="4212"/>
    <lineage>
        <taxon>Eukaryota</taxon>
        <taxon>Viridiplantae</taxon>
        <taxon>Streptophyta</taxon>
        <taxon>Embryophyta</taxon>
        <taxon>Tracheophyta</taxon>
        <taxon>Spermatophyta</taxon>
        <taxon>Magnoliopsida</taxon>
        <taxon>eudicotyledons</taxon>
        <taxon>Gunneridae</taxon>
        <taxon>Pentapetalae</taxon>
        <taxon>asterids</taxon>
        <taxon>campanulids</taxon>
        <taxon>Asterales</taxon>
        <taxon>Asteraceae</taxon>
        <taxon>Asteroideae</taxon>
        <taxon>Heliantheae alliance</taxon>
        <taxon>Heliantheae</taxon>
        <taxon>Ambrosia</taxon>
    </lineage>
</organism>
<dbReference type="Pfam" id="PF20160">
    <property type="entry name" value="C-JID"/>
    <property type="match status" value="1"/>
</dbReference>
<feature type="non-terminal residue" evidence="4">
    <location>
        <position position="1"/>
    </location>
</feature>
<keyword evidence="1" id="KW-0433">Leucine-rich repeat</keyword>
<evidence type="ECO:0000256" key="2">
    <source>
        <dbReference type="ARBA" id="ARBA00022737"/>
    </source>
</evidence>
<dbReference type="PANTHER" id="PTHR11017">
    <property type="entry name" value="LEUCINE-RICH REPEAT-CONTAINING PROTEIN"/>
    <property type="match status" value="1"/>
</dbReference>
<dbReference type="InterPro" id="IPR045344">
    <property type="entry name" value="C-JID"/>
</dbReference>
<dbReference type="InterPro" id="IPR044974">
    <property type="entry name" value="Disease_R_plants"/>
</dbReference>
<evidence type="ECO:0000259" key="3">
    <source>
        <dbReference type="Pfam" id="PF20160"/>
    </source>
</evidence>
<dbReference type="InterPro" id="IPR032675">
    <property type="entry name" value="LRR_dom_sf"/>
</dbReference>
<evidence type="ECO:0000313" key="4">
    <source>
        <dbReference type="EMBL" id="KAI7751087.1"/>
    </source>
</evidence>
<dbReference type="AlphaFoldDB" id="A0AAD5D0Y4"/>
<evidence type="ECO:0000313" key="5">
    <source>
        <dbReference type="Proteomes" id="UP001206925"/>
    </source>
</evidence>
<dbReference type="Proteomes" id="UP001206925">
    <property type="component" value="Unassembled WGS sequence"/>
</dbReference>
<name>A0AAD5D0Y4_AMBAR</name>
<sequence>MRNLRLLDVYHHFTSCEPTFLPDELRWLCWFQYPFPSLPLTNMHKLVGLQLRYGRIEHLWEGQMVMRNLKFINFYDLSFLKRLPDISGAPNIERRLRRLCLHDCCGLQKLPEDFGTMDKLEELQLGSSDYFSPFEGQVETINFHVLTNLSSLTILDLAWRQIGDEDFPKDLHGLCSLEELNISHNSKLTQLPASISHLSRLKHLELDECIRLQVLHALPSGLQVLKASRCKSLEKIEDLSNAHENLYMIWLLDCQKLLSKQESRRYLDMMLNETFLKKWAALDHGLSISIPGSKIPSWFKEQDGNEIALKLHPNWQSQILGFAICGVFKQPTDHPYHNIKFRYERDAICDPKQRGDYDNAPTTTFANENVWIGYIPFSCFVQMHHNKHLLHDDWSNIIEGNLVVTVGLSYHKS</sequence>
<reference evidence="4" key="1">
    <citation type="submission" date="2022-06" db="EMBL/GenBank/DDBJ databases">
        <title>Uncovering the hologenomic basis of an extraordinary plant invasion.</title>
        <authorList>
            <person name="Bieker V.C."/>
            <person name="Martin M.D."/>
            <person name="Gilbert T."/>
            <person name="Hodgins K."/>
            <person name="Battlay P."/>
            <person name="Petersen B."/>
            <person name="Wilson J."/>
        </authorList>
    </citation>
    <scope>NUCLEOTIDE SEQUENCE</scope>
    <source>
        <strain evidence="4">AA19_3_7</strain>
        <tissue evidence="4">Leaf</tissue>
    </source>
</reference>
<accession>A0AAD5D0Y4</accession>
<dbReference type="Gene3D" id="3.80.10.10">
    <property type="entry name" value="Ribonuclease Inhibitor"/>
    <property type="match status" value="2"/>
</dbReference>
<evidence type="ECO:0000256" key="1">
    <source>
        <dbReference type="ARBA" id="ARBA00022614"/>
    </source>
</evidence>
<dbReference type="SUPFAM" id="SSF52058">
    <property type="entry name" value="L domain-like"/>
    <property type="match status" value="1"/>
</dbReference>
<gene>
    <name evidence="4" type="ORF">M8C21_019962</name>
</gene>
<dbReference type="PANTHER" id="PTHR11017:SF479">
    <property type="entry name" value="DISEASE RESISTANCE PROTEIN (TIR-NBS-LRR CLASS) FAMILY"/>
    <property type="match status" value="1"/>
</dbReference>
<protein>
    <recommendedName>
        <fullName evidence="3">C-JID domain-containing protein</fullName>
    </recommendedName>
</protein>
<keyword evidence="5" id="KW-1185">Reference proteome</keyword>
<dbReference type="EMBL" id="JAMZMK010005983">
    <property type="protein sequence ID" value="KAI7751087.1"/>
    <property type="molecule type" value="Genomic_DNA"/>
</dbReference>
<proteinExistence type="predicted"/>
<feature type="domain" description="C-JID" evidence="3">
    <location>
        <begin position="290"/>
        <end position="396"/>
    </location>
</feature>